<protein>
    <submittedName>
        <fullName evidence="1">Uncharacterized protein</fullName>
    </submittedName>
</protein>
<organism evidence="1 2">
    <name type="scientific">Solanum bulbocastanum</name>
    <name type="common">Wild potato</name>
    <dbReference type="NCBI Taxonomy" id="147425"/>
    <lineage>
        <taxon>Eukaryota</taxon>
        <taxon>Viridiplantae</taxon>
        <taxon>Streptophyta</taxon>
        <taxon>Embryophyta</taxon>
        <taxon>Tracheophyta</taxon>
        <taxon>Spermatophyta</taxon>
        <taxon>Magnoliopsida</taxon>
        <taxon>eudicotyledons</taxon>
        <taxon>Gunneridae</taxon>
        <taxon>Pentapetalae</taxon>
        <taxon>asterids</taxon>
        <taxon>lamiids</taxon>
        <taxon>Solanales</taxon>
        <taxon>Solanaceae</taxon>
        <taxon>Solanoideae</taxon>
        <taxon>Solaneae</taxon>
        <taxon>Solanum</taxon>
    </lineage>
</organism>
<reference evidence="1 2" key="1">
    <citation type="submission" date="2024-02" db="EMBL/GenBank/DDBJ databases">
        <title>de novo genome assembly of Solanum bulbocastanum strain 11H21.</title>
        <authorList>
            <person name="Hosaka A.J."/>
        </authorList>
    </citation>
    <scope>NUCLEOTIDE SEQUENCE [LARGE SCALE GENOMIC DNA]</scope>
    <source>
        <tissue evidence="1">Young leaves</tissue>
    </source>
</reference>
<sequence>MKQAEQNGTTISNEVQSMLFQQYSEYHQGFIENTDCAYATSFTTYMMLQMRLNFLPHPSP</sequence>
<name>A0AAN8U661_SOLBU</name>
<accession>A0AAN8U661</accession>
<proteinExistence type="predicted"/>
<dbReference type="AlphaFoldDB" id="A0AAN8U661"/>
<comment type="caution">
    <text evidence="1">The sequence shown here is derived from an EMBL/GenBank/DDBJ whole genome shotgun (WGS) entry which is preliminary data.</text>
</comment>
<dbReference type="EMBL" id="JBANQN010000002">
    <property type="protein sequence ID" value="KAK6796547.1"/>
    <property type="molecule type" value="Genomic_DNA"/>
</dbReference>
<gene>
    <name evidence="1" type="ORF">RDI58_004248</name>
</gene>
<evidence type="ECO:0000313" key="2">
    <source>
        <dbReference type="Proteomes" id="UP001371456"/>
    </source>
</evidence>
<dbReference type="Proteomes" id="UP001371456">
    <property type="component" value="Unassembled WGS sequence"/>
</dbReference>
<keyword evidence="2" id="KW-1185">Reference proteome</keyword>
<evidence type="ECO:0000313" key="1">
    <source>
        <dbReference type="EMBL" id="KAK6796547.1"/>
    </source>
</evidence>